<dbReference type="InterPro" id="IPR011992">
    <property type="entry name" value="EF-hand-dom_pair"/>
</dbReference>
<dbReference type="Proteomes" id="UP000886611">
    <property type="component" value="Unassembled WGS sequence"/>
</dbReference>
<evidence type="ECO:0000256" key="7">
    <source>
        <dbReference type="ARBA" id="ARBA00023136"/>
    </source>
</evidence>
<evidence type="ECO:0000256" key="3">
    <source>
        <dbReference type="ARBA" id="ARBA00022490"/>
    </source>
</evidence>
<gene>
    <name evidence="9" type="primary">Capn1_0</name>
    <name evidence="9" type="ORF">GTO96_0021200</name>
</gene>
<comment type="subcellular location">
    <subcellularLocation>
        <location evidence="2">Cytoplasm</location>
    </subcellularLocation>
    <subcellularLocation>
        <location evidence="1">Endomembrane system</location>
    </subcellularLocation>
</comment>
<dbReference type="Gene3D" id="1.10.238.10">
    <property type="entry name" value="EF-hand"/>
    <property type="match status" value="1"/>
</dbReference>
<evidence type="ECO:0000313" key="9">
    <source>
        <dbReference type="EMBL" id="KAG2460157.1"/>
    </source>
</evidence>
<dbReference type="AlphaFoldDB" id="A0A8X7X4R7"/>
<evidence type="ECO:0000256" key="2">
    <source>
        <dbReference type="ARBA" id="ARBA00004496"/>
    </source>
</evidence>
<dbReference type="SUPFAM" id="SSF47473">
    <property type="entry name" value="EF-hand"/>
    <property type="match status" value="1"/>
</dbReference>
<dbReference type="PROSITE" id="PS50222">
    <property type="entry name" value="EF_HAND_2"/>
    <property type="match status" value="1"/>
</dbReference>
<proteinExistence type="predicted"/>
<evidence type="ECO:0000256" key="6">
    <source>
        <dbReference type="ARBA" id="ARBA00022837"/>
    </source>
</evidence>
<keyword evidence="6" id="KW-0106">Calcium</keyword>
<evidence type="ECO:0000259" key="8">
    <source>
        <dbReference type="PROSITE" id="PS50222"/>
    </source>
</evidence>
<dbReference type="Pfam" id="PF21875">
    <property type="entry name" value="CAPN13-like_C_EFh"/>
    <property type="match status" value="1"/>
</dbReference>
<keyword evidence="3" id="KW-0963">Cytoplasm</keyword>
<keyword evidence="4" id="KW-0479">Metal-binding</keyword>
<dbReference type="InterPro" id="IPR018247">
    <property type="entry name" value="EF_Hand_1_Ca_BS"/>
</dbReference>
<keyword evidence="7" id="KW-0472">Membrane</keyword>
<comment type="caution">
    <text evidence="9">The sequence shown here is derived from an EMBL/GenBank/DDBJ whole genome shotgun (WGS) entry which is preliminary data.</text>
</comment>
<dbReference type="InterPro" id="IPR002048">
    <property type="entry name" value="EF_hand_dom"/>
</dbReference>
<sequence length="134" mass="15430">MPARPNTAKNIKGCLEKLKFEQIFRDFDLDKSGTMSSYEMRLALESAGFKLTKHLHELIIMRYADQDMTVDFDNFVCCLIRLEAMFIYLIPHVSYGCEATNRISPIRYSHHDIERALKVSYCHSLVAVLMASCS</sequence>
<dbReference type="PROSITE" id="PS00018">
    <property type="entry name" value="EF_HAND_1"/>
    <property type="match status" value="1"/>
</dbReference>
<dbReference type="GO" id="GO:0012505">
    <property type="term" value="C:endomembrane system"/>
    <property type="evidence" value="ECO:0007669"/>
    <property type="project" value="UniProtKB-SubCell"/>
</dbReference>
<evidence type="ECO:0000256" key="5">
    <source>
        <dbReference type="ARBA" id="ARBA00022737"/>
    </source>
</evidence>
<dbReference type="GO" id="GO:0005509">
    <property type="term" value="F:calcium ion binding"/>
    <property type="evidence" value="ECO:0007669"/>
    <property type="project" value="InterPro"/>
</dbReference>
<dbReference type="GO" id="GO:0110158">
    <property type="term" value="C:calpain complex"/>
    <property type="evidence" value="ECO:0007669"/>
    <property type="project" value="TreeGrafter"/>
</dbReference>
<dbReference type="InterPro" id="IPR054069">
    <property type="entry name" value="CAPN3/13-like_C_EFh"/>
</dbReference>
<organism evidence="9 10">
    <name type="scientific">Polypterus senegalus</name>
    <name type="common">Senegal bichir</name>
    <dbReference type="NCBI Taxonomy" id="55291"/>
    <lineage>
        <taxon>Eukaryota</taxon>
        <taxon>Metazoa</taxon>
        <taxon>Chordata</taxon>
        <taxon>Craniata</taxon>
        <taxon>Vertebrata</taxon>
        <taxon>Euteleostomi</taxon>
        <taxon>Actinopterygii</taxon>
        <taxon>Polypteriformes</taxon>
        <taxon>Polypteridae</taxon>
        <taxon>Polypterus</taxon>
    </lineage>
</organism>
<evidence type="ECO:0000313" key="10">
    <source>
        <dbReference type="Proteomes" id="UP000886611"/>
    </source>
</evidence>
<keyword evidence="5" id="KW-0677">Repeat</keyword>
<dbReference type="EMBL" id="JAATIS010005064">
    <property type="protein sequence ID" value="KAG2460157.1"/>
    <property type="molecule type" value="Genomic_DNA"/>
</dbReference>
<accession>A0A8X7X4R7</accession>
<feature type="domain" description="EF-hand" evidence="8">
    <location>
        <begin position="15"/>
        <end position="50"/>
    </location>
</feature>
<reference evidence="9 10" key="1">
    <citation type="journal article" date="2021" name="Cell">
        <title>Tracing the genetic footprints of vertebrate landing in non-teleost ray-finned fishes.</title>
        <authorList>
            <person name="Bi X."/>
            <person name="Wang K."/>
            <person name="Yang L."/>
            <person name="Pan H."/>
            <person name="Jiang H."/>
            <person name="Wei Q."/>
            <person name="Fang M."/>
            <person name="Yu H."/>
            <person name="Zhu C."/>
            <person name="Cai Y."/>
            <person name="He Y."/>
            <person name="Gan X."/>
            <person name="Zeng H."/>
            <person name="Yu D."/>
            <person name="Zhu Y."/>
            <person name="Jiang H."/>
            <person name="Qiu Q."/>
            <person name="Yang H."/>
            <person name="Zhang Y.E."/>
            <person name="Wang W."/>
            <person name="Zhu M."/>
            <person name="He S."/>
            <person name="Zhang G."/>
        </authorList>
    </citation>
    <scope>NUCLEOTIDE SEQUENCE [LARGE SCALE GENOMIC DNA]</scope>
    <source>
        <strain evidence="9">Bchr_013</strain>
    </source>
</reference>
<evidence type="ECO:0000256" key="1">
    <source>
        <dbReference type="ARBA" id="ARBA00004308"/>
    </source>
</evidence>
<evidence type="ECO:0000256" key="4">
    <source>
        <dbReference type="ARBA" id="ARBA00022723"/>
    </source>
</evidence>
<feature type="non-terminal residue" evidence="9">
    <location>
        <position position="134"/>
    </location>
</feature>
<name>A0A8X7X4R7_POLSE</name>
<dbReference type="PANTHER" id="PTHR46735">
    <property type="entry name" value="CALPAIN, SMALL SUBUNIT 1 A-RELATED"/>
    <property type="match status" value="1"/>
</dbReference>
<protein>
    <submittedName>
        <fullName evidence="9">CAN1 protein</fullName>
    </submittedName>
</protein>
<feature type="non-terminal residue" evidence="9">
    <location>
        <position position="1"/>
    </location>
</feature>
<dbReference type="PANTHER" id="PTHR46735:SF3">
    <property type="entry name" value="CALPAIN SMALL SUBUNIT 1-RELATED"/>
    <property type="match status" value="1"/>
</dbReference>
<keyword evidence="10" id="KW-1185">Reference proteome</keyword>